<reference evidence="2" key="1">
    <citation type="submission" date="2019-12" db="UniProtKB">
        <authorList>
            <consortium name="WormBaseParasite"/>
        </authorList>
    </citation>
    <scope>IDENTIFICATION</scope>
</reference>
<dbReference type="Proteomes" id="UP000046395">
    <property type="component" value="Unassembled WGS sequence"/>
</dbReference>
<dbReference type="WBParaSite" id="TMUE_1000004361.1">
    <property type="protein sequence ID" value="TMUE_1000004361.1"/>
    <property type="gene ID" value="WBGene00298929"/>
</dbReference>
<organism evidence="1 2">
    <name type="scientific">Trichuris muris</name>
    <name type="common">Mouse whipworm</name>
    <dbReference type="NCBI Taxonomy" id="70415"/>
    <lineage>
        <taxon>Eukaryota</taxon>
        <taxon>Metazoa</taxon>
        <taxon>Ecdysozoa</taxon>
        <taxon>Nematoda</taxon>
        <taxon>Enoplea</taxon>
        <taxon>Dorylaimia</taxon>
        <taxon>Trichinellida</taxon>
        <taxon>Trichuridae</taxon>
        <taxon>Trichuris</taxon>
    </lineage>
</organism>
<dbReference type="AlphaFoldDB" id="A0A5S6QAK6"/>
<evidence type="ECO:0000313" key="1">
    <source>
        <dbReference type="Proteomes" id="UP000046395"/>
    </source>
</evidence>
<protein>
    <submittedName>
        <fullName evidence="2">Uncharacterized protein</fullName>
    </submittedName>
</protein>
<proteinExistence type="predicted"/>
<sequence>MRETSINLGLLGRPFLSVAQLIDVASVRSTVVSSSYVRNGASALYYCRWCPSIVCAETSHVDSAAGSKLLYVSGCNKSKHVCKFLFIKSSAGLNPVDEDGVTCCDNKNLAICKDQSPFVILFSDSFVACTILSACPFEEGWYGAVVT</sequence>
<name>A0A5S6QAK6_TRIMR</name>
<accession>A0A5S6QAK6</accession>
<evidence type="ECO:0000313" key="2">
    <source>
        <dbReference type="WBParaSite" id="TMUE_1000004361.1"/>
    </source>
</evidence>
<keyword evidence="1" id="KW-1185">Reference proteome</keyword>